<dbReference type="RefSeq" id="WP_200598007.1">
    <property type="nucleotide sequence ID" value="NZ_JAEPBG010000024.1"/>
</dbReference>
<keyword evidence="2" id="KW-1185">Reference proteome</keyword>
<dbReference type="AlphaFoldDB" id="A0A934SZL4"/>
<dbReference type="EMBL" id="JAEPBG010000024">
    <property type="protein sequence ID" value="MBK4738637.1"/>
    <property type="molecule type" value="Genomic_DNA"/>
</dbReference>
<sequence length="151" mass="16712">MISVSISLSATTSIPWGDPIVSVDTKKELIGEFKNAGKTWRRLAQPVLVHDWPQDAIGQAVPYGVYEVGANRGFLFVGDCFDTPSFAVDTIGDWPGCTLHARIRASRTIKNGPPSSIKPWNPFFPPVVQICAFLIQRIKNSLYSNMAQRLH</sequence>
<name>A0A934SZL4_9BURK</name>
<proteinExistence type="predicted"/>
<dbReference type="InterPro" id="IPR011518">
    <property type="entry name" value="Transposase_36"/>
</dbReference>
<reference evidence="1" key="1">
    <citation type="submission" date="2021-01" db="EMBL/GenBank/DDBJ databases">
        <title>Genome sequence of strain Noviherbaspirillum sp. DKR-6.</title>
        <authorList>
            <person name="Chaudhary D.K."/>
        </authorList>
    </citation>
    <scope>NUCLEOTIDE SEQUENCE</scope>
    <source>
        <strain evidence="1">DKR-6</strain>
    </source>
</reference>
<comment type="caution">
    <text evidence="1">The sequence shown here is derived from an EMBL/GenBank/DDBJ whole genome shotgun (WGS) entry which is preliminary data.</text>
</comment>
<dbReference type="Pfam" id="PF07592">
    <property type="entry name" value="DDE_Tnp_ISAZ013"/>
    <property type="match status" value="1"/>
</dbReference>
<organism evidence="1 2">
    <name type="scientific">Noviherbaspirillum pedocola</name>
    <dbReference type="NCBI Taxonomy" id="2801341"/>
    <lineage>
        <taxon>Bacteria</taxon>
        <taxon>Pseudomonadati</taxon>
        <taxon>Pseudomonadota</taxon>
        <taxon>Betaproteobacteria</taxon>
        <taxon>Burkholderiales</taxon>
        <taxon>Oxalobacteraceae</taxon>
        <taxon>Noviherbaspirillum</taxon>
    </lineage>
</organism>
<gene>
    <name evidence="1" type="ORF">JJB74_28820</name>
</gene>
<dbReference type="Proteomes" id="UP000622890">
    <property type="component" value="Unassembled WGS sequence"/>
</dbReference>
<evidence type="ECO:0000313" key="1">
    <source>
        <dbReference type="EMBL" id="MBK4738637.1"/>
    </source>
</evidence>
<protein>
    <submittedName>
        <fullName evidence="1">Uncharacterized protein</fullName>
    </submittedName>
</protein>
<accession>A0A934SZL4</accession>
<evidence type="ECO:0000313" key="2">
    <source>
        <dbReference type="Proteomes" id="UP000622890"/>
    </source>
</evidence>